<dbReference type="Pfam" id="PF01412">
    <property type="entry name" value="ArfGap"/>
    <property type="match status" value="1"/>
</dbReference>
<name>R7Q2S3_CHOCR</name>
<evidence type="ECO:0000256" key="2">
    <source>
        <dbReference type="ARBA" id="ARBA00022723"/>
    </source>
</evidence>
<accession>R7Q2S3</accession>
<keyword evidence="9" id="KW-1185">Reference proteome</keyword>
<evidence type="ECO:0000256" key="1">
    <source>
        <dbReference type="ARBA" id="ARBA00022468"/>
    </source>
</evidence>
<feature type="compositionally biased region" description="Basic and acidic residues" evidence="6">
    <location>
        <begin position="394"/>
        <end position="407"/>
    </location>
</feature>
<keyword evidence="3 5" id="KW-0863">Zinc-finger</keyword>
<dbReference type="PROSITE" id="PS50115">
    <property type="entry name" value="ARFGAP"/>
    <property type="match status" value="1"/>
</dbReference>
<protein>
    <recommendedName>
        <fullName evidence="7">Arf-GAP domain-containing protein</fullName>
    </recommendedName>
</protein>
<dbReference type="InterPro" id="IPR037278">
    <property type="entry name" value="ARFGAP/RecO"/>
</dbReference>
<dbReference type="GO" id="GO:0000139">
    <property type="term" value="C:Golgi membrane"/>
    <property type="evidence" value="ECO:0007669"/>
    <property type="project" value="TreeGrafter"/>
</dbReference>
<dbReference type="PANTHER" id="PTHR46395">
    <property type="entry name" value="ADP-RIBOSYLATION FACTOR GTPASE-ACTIVATING PROTEIN 1"/>
    <property type="match status" value="1"/>
</dbReference>
<evidence type="ECO:0000313" key="8">
    <source>
        <dbReference type="EMBL" id="CDF32334.1"/>
    </source>
</evidence>
<dbReference type="RefSeq" id="XP_005711999.1">
    <property type="nucleotide sequence ID" value="XM_005711942.1"/>
</dbReference>
<feature type="region of interest" description="Disordered" evidence="6">
    <location>
        <begin position="325"/>
        <end position="407"/>
    </location>
</feature>
<reference evidence="9" key="1">
    <citation type="journal article" date="2013" name="Proc. Natl. Acad. Sci. U.S.A.">
        <title>Genome structure and metabolic features in the red seaweed Chondrus crispus shed light on evolution of the Archaeplastida.</title>
        <authorList>
            <person name="Collen J."/>
            <person name="Porcel B."/>
            <person name="Carre W."/>
            <person name="Ball S.G."/>
            <person name="Chaparro C."/>
            <person name="Tonon T."/>
            <person name="Barbeyron T."/>
            <person name="Michel G."/>
            <person name="Noel B."/>
            <person name="Valentin K."/>
            <person name="Elias M."/>
            <person name="Artiguenave F."/>
            <person name="Arun A."/>
            <person name="Aury J.M."/>
            <person name="Barbosa-Neto J.F."/>
            <person name="Bothwell J.H."/>
            <person name="Bouget F.Y."/>
            <person name="Brillet L."/>
            <person name="Cabello-Hurtado F."/>
            <person name="Capella-Gutierrez S."/>
            <person name="Charrier B."/>
            <person name="Cladiere L."/>
            <person name="Cock J.M."/>
            <person name="Coelho S.M."/>
            <person name="Colleoni C."/>
            <person name="Czjzek M."/>
            <person name="Da Silva C."/>
            <person name="Delage L."/>
            <person name="Denoeud F."/>
            <person name="Deschamps P."/>
            <person name="Dittami S.M."/>
            <person name="Gabaldon T."/>
            <person name="Gachon C.M."/>
            <person name="Groisillier A."/>
            <person name="Herve C."/>
            <person name="Jabbari K."/>
            <person name="Katinka M."/>
            <person name="Kloareg B."/>
            <person name="Kowalczyk N."/>
            <person name="Labadie K."/>
            <person name="Leblanc C."/>
            <person name="Lopez P.J."/>
            <person name="McLachlan D.H."/>
            <person name="Meslet-Cladiere L."/>
            <person name="Moustafa A."/>
            <person name="Nehr Z."/>
            <person name="Nyvall Collen P."/>
            <person name="Panaud O."/>
            <person name="Partensky F."/>
            <person name="Poulain J."/>
            <person name="Rensing S.A."/>
            <person name="Rousvoal S."/>
            <person name="Samson G."/>
            <person name="Symeonidi A."/>
            <person name="Weissenbach J."/>
            <person name="Zambounis A."/>
            <person name="Wincker P."/>
            <person name="Boyen C."/>
        </authorList>
    </citation>
    <scope>NUCLEOTIDE SEQUENCE [LARGE SCALE GENOMIC DNA]</scope>
    <source>
        <strain evidence="9">cv. Stackhouse</strain>
    </source>
</reference>
<dbReference type="STRING" id="2769.R7Q2S3"/>
<dbReference type="GeneID" id="17319714"/>
<dbReference type="OrthoDB" id="983479at2759"/>
<organism evidence="8 9">
    <name type="scientific">Chondrus crispus</name>
    <name type="common">Carrageen Irish moss</name>
    <name type="synonym">Polymorpha crispa</name>
    <dbReference type="NCBI Taxonomy" id="2769"/>
    <lineage>
        <taxon>Eukaryota</taxon>
        <taxon>Rhodophyta</taxon>
        <taxon>Florideophyceae</taxon>
        <taxon>Rhodymeniophycidae</taxon>
        <taxon>Gigartinales</taxon>
        <taxon>Gigartinaceae</taxon>
        <taxon>Chondrus</taxon>
    </lineage>
</organism>
<dbReference type="PRINTS" id="PR00405">
    <property type="entry name" value="REVINTRACTNG"/>
</dbReference>
<dbReference type="Proteomes" id="UP000012073">
    <property type="component" value="Unassembled WGS sequence"/>
</dbReference>
<sequence>MDPTKQVLRELQMRPENKVCADCGTKNPQWATVSFGTFICLDCSGQHRGLGVHISFVRSVGMDRWKEWEVKRMQAGGNAKFVTYCKSNGMHGADIASKYQSEAAAIYAATLKAVATGEPYVPPAPANRPKPRPAASRGMGTTGMGGMTTHSAPAGGINDMGERGNSGGGFGGARTGGISSDMWAQSNGNGGMPSMSSVSSASYQKGGGSGGGTGAGFGGFGGFGGISSNANLNNVTSNLNNVGKSVTRNLSSIASQVQTSDVVGQAGKAAAQAGGMLSSWFTNVSTQATKMMNDDDGRNELRQNLRQNLAPGAASAGFRGFSSDDYQKSYGSNGNQTSMGGSRSAENSMPSMSSADYARSNNTSNVPSVAPVHASNPVTSTGNDGWGGFDDVAAEPHGKKDAWGAWD</sequence>
<evidence type="ECO:0000256" key="4">
    <source>
        <dbReference type="ARBA" id="ARBA00022833"/>
    </source>
</evidence>
<dbReference type="InterPro" id="IPR038508">
    <property type="entry name" value="ArfGAP_dom_sf"/>
</dbReference>
<dbReference type="OMA" id="HIEHKAE"/>
<dbReference type="InterPro" id="IPR001164">
    <property type="entry name" value="ArfGAP_dom"/>
</dbReference>
<feature type="compositionally biased region" description="Polar residues" evidence="6">
    <location>
        <begin position="329"/>
        <end position="367"/>
    </location>
</feature>
<keyword evidence="2" id="KW-0479">Metal-binding</keyword>
<dbReference type="AlphaFoldDB" id="R7Q2S3"/>
<feature type="domain" description="Arf-GAP" evidence="7">
    <location>
        <begin position="5"/>
        <end position="80"/>
    </location>
</feature>
<evidence type="ECO:0000256" key="6">
    <source>
        <dbReference type="SAM" id="MobiDB-lite"/>
    </source>
</evidence>
<dbReference type="SUPFAM" id="SSF57863">
    <property type="entry name" value="ArfGap/RecO-like zinc finger"/>
    <property type="match status" value="1"/>
</dbReference>
<dbReference type="GO" id="GO:0008270">
    <property type="term" value="F:zinc ion binding"/>
    <property type="evidence" value="ECO:0007669"/>
    <property type="project" value="UniProtKB-KW"/>
</dbReference>
<dbReference type="PANTHER" id="PTHR46395:SF1">
    <property type="entry name" value="ADP-RIBOSYLATION FACTOR GTPASE-ACTIVATING PROTEIN 1"/>
    <property type="match status" value="1"/>
</dbReference>
<keyword evidence="4" id="KW-0862">Zinc</keyword>
<dbReference type="Gene3D" id="1.10.220.150">
    <property type="entry name" value="Arf GTPase activating protein"/>
    <property type="match status" value="1"/>
</dbReference>
<evidence type="ECO:0000313" key="9">
    <source>
        <dbReference type="Proteomes" id="UP000012073"/>
    </source>
</evidence>
<evidence type="ECO:0000256" key="3">
    <source>
        <dbReference type="ARBA" id="ARBA00022771"/>
    </source>
</evidence>
<dbReference type="KEGG" id="ccp:CHC_T00008067001"/>
<evidence type="ECO:0000256" key="5">
    <source>
        <dbReference type="PROSITE-ProRule" id="PRU00288"/>
    </source>
</evidence>
<dbReference type="CDD" id="cd08830">
    <property type="entry name" value="ArfGap_ArfGap1"/>
    <property type="match status" value="1"/>
</dbReference>
<dbReference type="Gramene" id="CDF32334">
    <property type="protein sequence ID" value="CDF32334"/>
    <property type="gene ID" value="CHC_T00008067001"/>
</dbReference>
<dbReference type="EMBL" id="HG001477">
    <property type="protein sequence ID" value="CDF32334.1"/>
    <property type="molecule type" value="Genomic_DNA"/>
</dbReference>
<dbReference type="GO" id="GO:0005096">
    <property type="term" value="F:GTPase activator activity"/>
    <property type="evidence" value="ECO:0007669"/>
    <property type="project" value="UniProtKB-KW"/>
</dbReference>
<gene>
    <name evidence="8" type="ORF">CHC_T00008067001</name>
</gene>
<keyword evidence="1" id="KW-0343">GTPase activation</keyword>
<dbReference type="SMART" id="SM00105">
    <property type="entry name" value="ArfGap"/>
    <property type="match status" value="1"/>
</dbReference>
<dbReference type="GO" id="GO:0030100">
    <property type="term" value="P:regulation of endocytosis"/>
    <property type="evidence" value="ECO:0007669"/>
    <property type="project" value="TreeGrafter"/>
</dbReference>
<evidence type="ECO:0000259" key="7">
    <source>
        <dbReference type="PROSITE" id="PS50115"/>
    </source>
</evidence>
<proteinExistence type="predicted"/>
<dbReference type="GO" id="GO:0032012">
    <property type="term" value="P:regulation of ARF protein signal transduction"/>
    <property type="evidence" value="ECO:0007669"/>
    <property type="project" value="TreeGrafter"/>
</dbReference>